<keyword evidence="1" id="KW-0175">Coiled coil</keyword>
<dbReference type="Proteomes" id="UP001472866">
    <property type="component" value="Chromosome 03"/>
</dbReference>
<organism evidence="3 4">
    <name type="scientific">Chloropicon roscoffensis</name>
    <dbReference type="NCBI Taxonomy" id="1461544"/>
    <lineage>
        <taxon>Eukaryota</taxon>
        <taxon>Viridiplantae</taxon>
        <taxon>Chlorophyta</taxon>
        <taxon>Chloropicophyceae</taxon>
        <taxon>Chloropicales</taxon>
        <taxon>Chloropicaceae</taxon>
        <taxon>Chloropicon</taxon>
    </lineage>
</organism>
<evidence type="ECO:0000313" key="3">
    <source>
        <dbReference type="EMBL" id="WZN60798.1"/>
    </source>
</evidence>
<keyword evidence="2" id="KW-0472">Membrane</keyword>
<gene>
    <name evidence="3" type="ORF">HKI87_03g23320</name>
</gene>
<feature type="transmembrane region" description="Helical" evidence="2">
    <location>
        <begin position="50"/>
        <end position="67"/>
    </location>
</feature>
<evidence type="ECO:0000256" key="2">
    <source>
        <dbReference type="SAM" id="Phobius"/>
    </source>
</evidence>
<keyword evidence="2" id="KW-0812">Transmembrane</keyword>
<protein>
    <recommendedName>
        <fullName evidence="5">Chromosome partition protein Smc</fullName>
    </recommendedName>
</protein>
<dbReference type="EMBL" id="CP151503">
    <property type="protein sequence ID" value="WZN60798.1"/>
    <property type="molecule type" value="Genomic_DNA"/>
</dbReference>
<name>A0AAX4P432_9CHLO</name>
<keyword evidence="2" id="KW-1133">Transmembrane helix</keyword>
<accession>A0AAX4P432</accession>
<evidence type="ECO:0000256" key="1">
    <source>
        <dbReference type="SAM" id="Coils"/>
    </source>
</evidence>
<sequence length="235" mass="25754">MTKGMTSAMSSYTLLRNPVVDTARRVAGETRDAVTASFPSLKGEENKAKLWWFVFGVVFIFTSVVFLQSGSGLSSQSFDSGMAARLQRERELLKKRDLMIDDLRGEIEALKESSHTKADKLVEQVREELSEKNTQLDAAKVAIEALTESESGATSAVEKLTGELAKVTGELASSKAKARQYKEIIEKKIGQIEDLHKKVKEHYEKVNSLQDKISEAGKKVCSTHVPGEDGGDGGD</sequence>
<dbReference type="AlphaFoldDB" id="A0AAX4P432"/>
<evidence type="ECO:0000313" key="4">
    <source>
        <dbReference type="Proteomes" id="UP001472866"/>
    </source>
</evidence>
<proteinExistence type="predicted"/>
<reference evidence="3 4" key="1">
    <citation type="submission" date="2024-03" db="EMBL/GenBank/DDBJ databases">
        <title>Complete genome sequence of the green alga Chloropicon roscoffensis RCC1871.</title>
        <authorList>
            <person name="Lemieux C."/>
            <person name="Pombert J.-F."/>
            <person name="Otis C."/>
            <person name="Turmel M."/>
        </authorList>
    </citation>
    <scope>NUCLEOTIDE SEQUENCE [LARGE SCALE GENOMIC DNA]</scope>
    <source>
        <strain evidence="3 4">RCC1871</strain>
    </source>
</reference>
<evidence type="ECO:0008006" key="5">
    <source>
        <dbReference type="Google" id="ProtNLM"/>
    </source>
</evidence>
<dbReference type="Gene3D" id="1.20.5.1700">
    <property type="match status" value="1"/>
</dbReference>
<feature type="coiled-coil region" evidence="1">
    <location>
        <begin position="122"/>
        <end position="219"/>
    </location>
</feature>
<keyword evidence="4" id="KW-1185">Reference proteome</keyword>